<gene>
    <name evidence="2" type="ORF">SAMN05414137_12444</name>
</gene>
<dbReference type="STRING" id="235985.SAMN05414137_12444"/>
<dbReference type="Proteomes" id="UP000183015">
    <property type="component" value="Unassembled WGS sequence"/>
</dbReference>
<evidence type="ECO:0000313" key="2">
    <source>
        <dbReference type="EMBL" id="SEM33610.1"/>
    </source>
</evidence>
<keyword evidence="3" id="KW-1185">Reference proteome</keyword>
<protein>
    <recommendedName>
        <fullName evidence="4">Right handed beta helix region</fullName>
    </recommendedName>
</protein>
<proteinExistence type="predicted"/>
<dbReference type="RefSeq" id="WP_143094677.1">
    <property type="nucleotide sequence ID" value="NZ_BBPN01000017.1"/>
</dbReference>
<dbReference type="EMBL" id="FOAZ01000024">
    <property type="protein sequence ID" value="SEM33610.1"/>
    <property type="molecule type" value="Genomic_DNA"/>
</dbReference>
<dbReference type="eggNOG" id="COG3420">
    <property type="taxonomic scope" value="Bacteria"/>
</dbReference>
<reference evidence="3" key="1">
    <citation type="submission" date="2016-10" db="EMBL/GenBank/DDBJ databases">
        <authorList>
            <person name="Varghese N."/>
        </authorList>
    </citation>
    <scope>NUCLEOTIDE SEQUENCE [LARGE SCALE GENOMIC DNA]</scope>
    <source>
        <strain evidence="3">DSM 45096 / BCRC 16803 / CGMCC 4.1857 / CIP 109030 / JCM 12277 / KCTC 19219 / NBRC 100920 / 33214</strain>
    </source>
</reference>
<feature type="compositionally biased region" description="Polar residues" evidence="1">
    <location>
        <begin position="130"/>
        <end position="150"/>
    </location>
</feature>
<feature type="region of interest" description="Disordered" evidence="1">
    <location>
        <begin position="49"/>
        <end position="150"/>
    </location>
</feature>
<name>A0A1H7XIL1_STRJI</name>
<feature type="compositionally biased region" description="Low complexity" evidence="1">
    <location>
        <begin position="63"/>
        <end position="103"/>
    </location>
</feature>
<evidence type="ECO:0000256" key="1">
    <source>
        <dbReference type="SAM" id="MobiDB-lite"/>
    </source>
</evidence>
<evidence type="ECO:0000313" key="3">
    <source>
        <dbReference type="Proteomes" id="UP000183015"/>
    </source>
</evidence>
<evidence type="ECO:0008006" key="4">
    <source>
        <dbReference type="Google" id="ProtNLM"/>
    </source>
</evidence>
<dbReference type="SUPFAM" id="SSF51126">
    <property type="entry name" value="Pectin lyase-like"/>
    <property type="match status" value="1"/>
</dbReference>
<dbReference type="AlphaFoldDB" id="A0A1H7XIL1"/>
<dbReference type="InterPro" id="IPR011050">
    <property type="entry name" value="Pectin_lyase_fold/virulence"/>
</dbReference>
<organism evidence="2 3">
    <name type="scientific">Streptacidiphilus jiangxiensis</name>
    <dbReference type="NCBI Taxonomy" id="235985"/>
    <lineage>
        <taxon>Bacteria</taxon>
        <taxon>Bacillati</taxon>
        <taxon>Actinomycetota</taxon>
        <taxon>Actinomycetes</taxon>
        <taxon>Kitasatosporales</taxon>
        <taxon>Streptomycetaceae</taxon>
        <taxon>Streptacidiphilus</taxon>
    </lineage>
</organism>
<accession>A0A1H7XIL1</accession>
<sequence length="388" mass="39206">MRKNTHRTAPAPAGRSGPRRTAVRVLLAVLGLVLLLVVADALGAHLDEHSSANCPTGDASVCGSRPSGGTPGSGAATATGRATPSARASGSTSASPSGSARASQTPGGSDAATGGPTGPCSSPAACGFPTSATTGPRSTPGNRQSGNITIRTDGTVISGWDLTGSLDIYANDVTVVDSSITSTNWWGVNLRSGYHGLRVLHSRITGVPGKGLDNGGEDYAVSNMGTSSVEVGWSDISVFGDALSMGQGDLHDNYVHDLAPFVNLSGQWQHLDPVISDGGGAGELVIRHNTLLDEATVERGASAAVGLYPDTGTVNNALVDSNWIAGGAYALYGGGPGSTGIRVTHNIFSDQFHPACGTYGIVAYWNAGGTGNLWADNTTAQGKPVTPQ</sequence>
<dbReference type="OrthoDB" id="505641at2"/>